<keyword evidence="12" id="KW-1133">Transmembrane helix</keyword>
<accession>A0A2H3KQR4</accession>
<keyword evidence="12" id="KW-0812">Transmembrane</keyword>
<dbReference type="PROSITE" id="PS50113">
    <property type="entry name" value="PAC"/>
    <property type="match status" value="2"/>
</dbReference>
<dbReference type="InterPro" id="IPR005467">
    <property type="entry name" value="His_kinase_dom"/>
</dbReference>
<dbReference type="Pfam" id="PF00512">
    <property type="entry name" value="HisKA"/>
    <property type="match status" value="1"/>
</dbReference>
<dbReference type="SMART" id="SM00388">
    <property type="entry name" value="HisKA"/>
    <property type="match status" value="1"/>
</dbReference>
<dbReference type="Gene3D" id="3.30.565.10">
    <property type="entry name" value="Histidine kinase-like ATPase, C-terminal domain"/>
    <property type="match status" value="1"/>
</dbReference>
<dbReference type="PROSITE" id="PS50110">
    <property type="entry name" value="RESPONSE_REGULATORY"/>
    <property type="match status" value="1"/>
</dbReference>
<evidence type="ECO:0000259" key="13">
    <source>
        <dbReference type="PROSITE" id="PS50109"/>
    </source>
</evidence>
<evidence type="ECO:0000256" key="9">
    <source>
        <dbReference type="ARBA" id="ARBA00064003"/>
    </source>
</evidence>
<feature type="transmembrane region" description="Helical" evidence="12">
    <location>
        <begin position="161"/>
        <end position="178"/>
    </location>
</feature>
<dbReference type="OrthoDB" id="9811889at2"/>
<evidence type="ECO:0000256" key="5">
    <source>
        <dbReference type="ARBA" id="ARBA00022741"/>
    </source>
</evidence>
<dbReference type="GO" id="GO:0006355">
    <property type="term" value="P:regulation of DNA-templated transcription"/>
    <property type="evidence" value="ECO:0007669"/>
    <property type="project" value="InterPro"/>
</dbReference>
<dbReference type="SMART" id="SM00091">
    <property type="entry name" value="PAS"/>
    <property type="match status" value="3"/>
</dbReference>
<evidence type="ECO:0000256" key="1">
    <source>
        <dbReference type="ARBA" id="ARBA00000085"/>
    </source>
</evidence>
<dbReference type="PROSITE" id="PS50112">
    <property type="entry name" value="PAS"/>
    <property type="match status" value="3"/>
</dbReference>
<dbReference type="NCBIfam" id="TIGR00229">
    <property type="entry name" value="sensory_box"/>
    <property type="match status" value="2"/>
</dbReference>
<dbReference type="Pfam" id="PF01590">
    <property type="entry name" value="GAF"/>
    <property type="match status" value="1"/>
</dbReference>
<dbReference type="SUPFAM" id="SSF47384">
    <property type="entry name" value="Homodimeric domain of signal transducing histidine kinase"/>
    <property type="match status" value="1"/>
</dbReference>
<dbReference type="SMART" id="SM00448">
    <property type="entry name" value="REC"/>
    <property type="match status" value="1"/>
</dbReference>
<sequence length="1334" mass="154537">MNNIISLFYDLCKINSLNCFRCLDIQSNFINNYVYLSIIFIVILIILFGLCINILVKKSKVIYKNNIKASNKFNAIYSLGFLLIGFTFPTIEMVYQLYHVREDFISNITSIVGISSLLMYFFARKIKWFFNNVVILFQLFILAYFFIVYYDLISHFQIDKVTLSNYFVILILSHIICNDIKKYKIFVIIDVILLINLFFNNILLFNDILVIVFTSLFLLTSSYLTSFMIDIQNENLQISNEILKSIDSIVIIADKNDQIIYCNDGIATVLGMMPKDFIGKNFKTLFLSNILDENNFNFSQINITKSKNGEFKHIKWNDTLFTNNQIIHIGHDVSDQIKLQKQYIGLIESANEIICELDVYGNVTFINKFTEKITGYTHEELKNKRVTYFIESNFLPQFVQFYKYISPEMTCFSALEIPLICKDGSIIWISQKVSIKRDFQNKVTGFSLIGRDVTEYKLLEFQKQKREEKIKKYNETLRYLSIKRQFNLEKFDAILQKYLNVTFEALQIDTVSFWKYSADLLVCHYSLSSENICSLDKQKMNRAGFFKYFNTIETKKQIIIDLENPSEISIELNQNHFKSLFKAMLDTPIIINGEIKGILCLSAIDENKIWDNEDINFAKSIADLIAIAMESSTKLEAEKNLAYQNELLSVIVNNTEQFITNKTTEEVFEITINAIAKVTQPDRLSYFEFDSTENIFKQKYNWLQSSNQLEPAYLEYQNVPFDFIENLFKRGSKFHYYHAKIDDIPESEYKNCLQKLGIEIIILLPLIVNNAIYGYFAFDFTNSDHVWISNEIKILQTLANNVSYTIEKNIYNTLITNSEERFRLIVNTIPGTVYLSKFDDKSTKIYVNNAIESLTGYNTQDFLDNKIYFIDLIHPEDKNLVYNQQLNALMSGKKFNTIYRIIKKNGDFVWIEEIGDAIRRNGEILYIGGIYIDITERKIAEKAIIDKEFAEAANRAKSEFLANMSHEIRTPLNGIIGFTDLLVNSEMNEVQVKQMNTIHESANMLMEIVNNILDFSKIESGKIELDMERTDFQEFADSVINLTRHDIISKDIQFNNFIDTEIPKNLLADNFKIKQVLLNLLSNATKFTEKGAITFNIKMLQNVNNSKYTLRFSVHDTGIGIQKENQYKIFKAFSQEDSSTTRKFGGTGLGLTISNNLLGLMDSKLQLESTYNKGSHFYFDITFDKDDTEIIEKESLLIPKHFEIPDFDDNQNKQVKILIVEDNKINMLLTVALVRKIYPNATIFELYDGKQAVENLEKINPDLIILDIQMPIMNGFEAAIAIRKMDAFKNLPIIALTASAIVGEGKKCLDAGMNDYATKPITKDILEKILQKWL</sequence>
<dbReference type="SMART" id="SM00086">
    <property type="entry name" value="PAC"/>
    <property type="match status" value="2"/>
</dbReference>
<evidence type="ECO:0000259" key="14">
    <source>
        <dbReference type="PROSITE" id="PS50110"/>
    </source>
</evidence>
<dbReference type="InterPro" id="IPR001610">
    <property type="entry name" value="PAC"/>
</dbReference>
<dbReference type="InterPro" id="IPR003594">
    <property type="entry name" value="HATPase_dom"/>
</dbReference>
<dbReference type="SUPFAM" id="SSF55874">
    <property type="entry name" value="ATPase domain of HSP90 chaperone/DNA topoisomerase II/histidine kinase"/>
    <property type="match status" value="1"/>
</dbReference>
<dbReference type="InterPro" id="IPR001789">
    <property type="entry name" value="Sig_transdc_resp-reg_receiver"/>
</dbReference>
<feature type="transmembrane region" description="Helical" evidence="12">
    <location>
        <begin position="33"/>
        <end position="56"/>
    </location>
</feature>
<dbReference type="GO" id="GO:0005524">
    <property type="term" value="F:ATP binding"/>
    <property type="evidence" value="ECO:0007669"/>
    <property type="project" value="UniProtKB-KW"/>
</dbReference>
<dbReference type="FunFam" id="3.30.565.10:FF:000010">
    <property type="entry name" value="Sensor histidine kinase RcsC"/>
    <property type="match status" value="1"/>
</dbReference>
<feature type="domain" description="Response regulatory" evidence="14">
    <location>
        <begin position="1216"/>
        <end position="1334"/>
    </location>
</feature>
<dbReference type="CDD" id="cd00130">
    <property type="entry name" value="PAS"/>
    <property type="match status" value="2"/>
</dbReference>
<dbReference type="PANTHER" id="PTHR45339:SF1">
    <property type="entry name" value="HYBRID SIGNAL TRANSDUCTION HISTIDINE KINASE J"/>
    <property type="match status" value="1"/>
</dbReference>
<comment type="subunit">
    <text evidence="9">At low DSF concentrations, interacts with RpfF.</text>
</comment>
<dbReference type="PROSITE" id="PS50109">
    <property type="entry name" value="HIS_KIN"/>
    <property type="match status" value="1"/>
</dbReference>
<dbReference type="InterPro" id="IPR036890">
    <property type="entry name" value="HATPase_C_sf"/>
</dbReference>
<keyword evidence="5" id="KW-0547">Nucleotide-binding</keyword>
<feature type="transmembrane region" description="Helical" evidence="12">
    <location>
        <begin position="129"/>
        <end position="149"/>
    </location>
</feature>
<evidence type="ECO:0000256" key="10">
    <source>
        <dbReference type="ARBA" id="ARBA00068150"/>
    </source>
</evidence>
<dbReference type="InterPro" id="IPR003018">
    <property type="entry name" value="GAF"/>
</dbReference>
<feature type="domain" description="Histidine kinase" evidence="13">
    <location>
        <begin position="963"/>
        <end position="1185"/>
    </location>
</feature>
<dbReference type="SMART" id="SM00387">
    <property type="entry name" value="HATPase_c"/>
    <property type="match status" value="1"/>
</dbReference>
<protein>
    <recommendedName>
        <fullName evidence="10">Sensory/regulatory protein RpfC</fullName>
        <ecNumber evidence="2">2.7.13.3</ecNumber>
    </recommendedName>
</protein>
<evidence type="ECO:0000256" key="2">
    <source>
        <dbReference type="ARBA" id="ARBA00012438"/>
    </source>
</evidence>
<dbReference type="PANTHER" id="PTHR45339">
    <property type="entry name" value="HYBRID SIGNAL TRANSDUCTION HISTIDINE KINASE J"/>
    <property type="match status" value="1"/>
</dbReference>
<dbReference type="Pfam" id="PF02518">
    <property type="entry name" value="HATPase_c"/>
    <property type="match status" value="1"/>
</dbReference>
<feature type="domain" description="PAC" evidence="16">
    <location>
        <begin position="895"/>
        <end position="946"/>
    </location>
</feature>
<dbReference type="EMBL" id="PCMW01000007">
    <property type="protein sequence ID" value="PDS26848.1"/>
    <property type="molecule type" value="Genomic_DNA"/>
</dbReference>
<dbReference type="SMART" id="SM00065">
    <property type="entry name" value="GAF"/>
    <property type="match status" value="2"/>
</dbReference>
<dbReference type="Gene3D" id="3.30.450.40">
    <property type="match status" value="2"/>
</dbReference>
<keyword evidence="8" id="KW-0902">Two-component regulatory system</keyword>
<dbReference type="Gene3D" id="3.30.450.20">
    <property type="entry name" value="PAS domain"/>
    <property type="match status" value="3"/>
</dbReference>
<evidence type="ECO:0000256" key="8">
    <source>
        <dbReference type="ARBA" id="ARBA00023012"/>
    </source>
</evidence>
<dbReference type="Gene3D" id="3.40.50.2300">
    <property type="match status" value="1"/>
</dbReference>
<proteinExistence type="predicted"/>
<feature type="modified residue" description="4-aspartylphosphate" evidence="11">
    <location>
        <position position="1267"/>
    </location>
</feature>
<dbReference type="Gene3D" id="1.10.287.130">
    <property type="match status" value="1"/>
</dbReference>
<dbReference type="Pfam" id="PF13426">
    <property type="entry name" value="PAS_9"/>
    <property type="match status" value="2"/>
</dbReference>
<feature type="domain" description="PAS" evidence="15">
    <location>
        <begin position="818"/>
        <end position="893"/>
    </location>
</feature>
<gene>
    <name evidence="17" type="ORF">B0A77_01135</name>
</gene>
<dbReference type="CDD" id="cd17546">
    <property type="entry name" value="REC_hyHK_CKI1_RcsC-like"/>
    <property type="match status" value="1"/>
</dbReference>
<comment type="catalytic activity">
    <reaction evidence="1">
        <text>ATP + protein L-histidine = ADP + protein N-phospho-L-histidine.</text>
        <dbReference type="EC" id="2.7.13.3"/>
    </reaction>
</comment>
<dbReference type="SUPFAM" id="SSF55785">
    <property type="entry name" value="PYP-like sensor domain (PAS domain)"/>
    <property type="match status" value="3"/>
</dbReference>
<feature type="transmembrane region" description="Helical" evidence="12">
    <location>
        <begin position="208"/>
        <end position="229"/>
    </location>
</feature>
<dbReference type="InterPro" id="IPR029016">
    <property type="entry name" value="GAF-like_dom_sf"/>
</dbReference>
<keyword evidence="12" id="KW-0472">Membrane</keyword>
<keyword evidence="6" id="KW-0418">Kinase</keyword>
<comment type="caution">
    <text evidence="17">The sequence shown here is derived from an EMBL/GenBank/DDBJ whole genome shotgun (WGS) entry which is preliminary data.</text>
</comment>
<dbReference type="InterPro" id="IPR035965">
    <property type="entry name" value="PAS-like_dom_sf"/>
</dbReference>
<evidence type="ECO:0000256" key="4">
    <source>
        <dbReference type="ARBA" id="ARBA00022679"/>
    </source>
</evidence>
<dbReference type="InterPro" id="IPR000014">
    <property type="entry name" value="PAS"/>
</dbReference>
<dbReference type="EC" id="2.7.13.3" evidence="2"/>
<dbReference type="InterPro" id="IPR004358">
    <property type="entry name" value="Sig_transdc_His_kin-like_C"/>
</dbReference>
<dbReference type="Pfam" id="PF00072">
    <property type="entry name" value="Response_reg"/>
    <property type="match status" value="1"/>
</dbReference>
<reference evidence="17 18" key="1">
    <citation type="submission" date="2017-09" db="EMBL/GenBank/DDBJ databases">
        <title>Whole genomes of Flavobacteriaceae.</title>
        <authorList>
            <person name="Stine C."/>
            <person name="Li C."/>
            <person name="Tadesse D."/>
        </authorList>
    </citation>
    <scope>NUCLEOTIDE SEQUENCE [LARGE SCALE GENOMIC DNA]</scope>
    <source>
        <strain evidence="17 18">ATCC 35036</strain>
    </source>
</reference>
<dbReference type="CDD" id="cd16922">
    <property type="entry name" value="HATPase_EvgS-ArcB-TorS-like"/>
    <property type="match status" value="1"/>
</dbReference>
<dbReference type="FunFam" id="1.10.287.130:FF:000002">
    <property type="entry name" value="Two-component osmosensing histidine kinase"/>
    <property type="match status" value="1"/>
</dbReference>
<dbReference type="InterPro" id="IPR036097">
    <property type="entry name" value="HisK_dim/P_sf"/>
</dbReference>
<dbReference type="InterPro" id="IPR000700">
    <property type="entry name" value="PAS-assoc_C"/>
</dbReference>
<feature type="transmembrane region" description="Helical" evidence="12">
    <location>
        <begin position="104"/>
        <end position="122"/>
    </location>
</feature>
<dbReference type="GO" id="GO:0000155">
    <property type="term" value="F:phosphorelay sensor kinase activity"/>
    <property type="evidence" value="ECO:0007669"/>
    <property type="project" value="InterPro"/>
</dbReference>
<feature type="domain" description="PAC" evidence="16">
    <location>
        <begin position="413"/>
        <end position="465"/>
    </location>
</feature>
<keyword evidence="3 11" id="KW-0597">Phosphoprotein</keyword>
<dbReference type="SUPFAM" id="SSF52172">
    <property type="entry name" value="CheY-like"/>
    <property type="match status" value="1"/>
</dbReference>
<feature type="domain" description="PAS" evidence="15">
    <location>
        <begin position="339"/>
        <end position="408"/>
    </location>
</feature>
<evidence type="ECO:0000256" key="7">
    <source>
        <dbReference type="ARBA" id="ARBA00022840"/>
    </source>
</evidence>
<dbReference type="InterPro" id="IPR011006">
    <property type="entry name" value="CheY-like_superfamily"/>
</dbReference>
<name>A0A2H3KQR4_9FLAO</name>
<evidence type="ECO:0000313" key="18">
    <source>
        <dbReference type="Proteomes" id="UP000220828"/>
    </source>
</evidence>
<evidence type="ECO:0000256" key="11">
    <source>
        <dbReference type="PROSITE-ProRule" id="PRU00169"/>
    </source>
</evidence>
<evidence type="ECO:0000313" key="17">
    <source>
        <dbReference type="EMBL" id="PDS26848.1"/>
    </source>
</evidence>
<feature type="transmembrane region" description="Helical" evidence="12">
    <location>
        <begin position="76"/>
        <end position="98"/>
    </location>
</feature>
<dbReference type="Pfam" id="PF08447">
    <property type="entry name" value="PAS_3"/>
    <property type="match status" value="1"/>
</dbReference>
<dbReference type="Proteomes" id="UP000220828">
    <property type="component" value="Unassembled WGS sequence"/>
</dbReference>
<dbReference type="InterPro" id="IPR003661">
    <property type="entry name" value="HisK_dim/P_dom"/>
</dbReference>
<keyword evidence="4" id="KW-0808">Transferase</keyword>
<keyword evidence="7" id="KW-0067">ATP-binding</keyword>
<evidence type="ECO:0000259" key="16">
    <source>
        <dbReference type="PROSITE" id="PS50113"/>
    </source>
</evidence>
<evidence type="ECO:0000259" key="15">
    <source>
        <dbReference type="PROSITE" id="PS50112"/>
    </source>
</evidence>
<organism evidence="17 18">
    <name type="scientific">Flavobacterium branchiophilum</name>
    <dbReference type="NCBI Taxonomy" id="55197"/>
    <lineage>
        <taxon>Bacteria</taxon>
        <taxon>Pseudomonadati</taxon>
        <taxon>Bacteroidota</taxon>
        <taxon>Flavobacteriia</taxon>
        <taxon>Flavobacteriales</taxon>
        <taxon>Flavobacteriaceae</taxon>
        <taxon>Flavobacterium</taxon>
    </lineage>
</organism>
<dbReference type="SUPFAM" id="SSF55781">
    <property type="entry name" value="GAF domain-like"/>
    <property type="match status" value="2"/>
</dbReference>
<dbReference type="PRINTS" id="PR00344">
    <property type="entry name" value="BCTRLSENSOR"/>
</dbReference>
<dbReference type="InterPro" id="IPR013655">
    <property type="entry name" value="PAS_fold_3"/>
</dbReference>
<dbReference type="CDD" id="cd00082">
    <property type="entry name" value="HisKA"/>
    <property type="match status" value="1"/>
</dbReference>
<evidence type="ECO:0000256" key="6">
    <source>
        <dbReference type="ARBA" id="ARBA00022777"/>
    </source>
</evidence>
<evidence type="ECO:0000256" key="12">
    <source>
        <dbReference type="SAM" id="Phobius"/>
    </source>
</evidence>
<evidence type="ECO:0000256" key="3">
    <source>
        <dbReference type="ARBA" id="ARBA00022553"/>
    </source>
</evidence>
<feature type="domain" description="PAS" evidence="15">
    <location>
        <begin position="241"/>
        <end position="295"/>
    </location>
</feature>